<feature type="transmembrane region" description="Helical" evidence="1">
    <location>
        <begin position="144"/>
        <end position="160"/>
    </location>
</feature>
<keyword evidence="1" id="KW-1133">Transmembrane helix</keyword>
<proteinExistence type="predicted"/>
<dbReference type="Pfam" id="PF07331">
    <property type="entry name" value="TctB"/>
    <property type="match status" value="1"/>
</dbReference>
<dbReference type="InterPro" id="IPR009936">
    <property type="entry name" value="DUF1468"/>
</dbReference>
<comment type="caution">
    <text evidence="3">The sequence shown here is derived from an EMBL/GenBank/DDBJ whole genome shotgun (WGS) entry which is preliminary data.</text>
</comment>
<name>A0A268S2C4_SHOCL</name>
<feature type="transmembrane region" description="Helical" evidence="1">
    <location>
        <begin position="121"/>
        <end position="138"/>
    </location>
</feature>
<sequence>MRFIWTARKLLFLWQSRKLFLLKLLPIQVLLHRAIEVKGDDQMQAVRLSLPLCFILLSVLYALAIARLPEATLGDPNAPSYFPIAICAGLLLFSIIDFIQVVKRRNARAEEDLLALVKKQTLAKITVVSLLCVGYTLLFDYAGFLLATVLFLGALLFYLNGKEKWLANLLVTIIVSFSIWYIFSQLLEISLPSLGG</sequence>
<keyword evidence="1" id="KW-0472">Membrane</keyword>
<accession>A0A268S2C4</accession>
<evidence type="ECO:0000259" key="2">
    <source>
        <dbReference type="Pfam" id="PF07331"/>
    </source>
</evidence>
<evidence type="ECO:0000256" key="1">
    <source>
        <dbReference type="SAM" id="Phobius"/>
    </source>
</evidence>
<feature type="domain" description="DUF1468" evidence="2">
    <location>
        <begin position="51"/>
        <end position="192"/>
    </location>
</feature>
<feature type="transmembrane region" description="Helical" evidence="1">
    <location>
        <begin position="165"/>
        <end position="183"/>
    </location>
</feature>
<gene>
    <name evidence="3" type="ORF">CHH61_08150</name>
</gene>
<protein>
    <recommendedName>
        <fullName evidence="2">DUF1468 domain-containing protein</fullName>
    </recommendedName>
</protein>
<dbReference type="AlphaFoldDB" id="A0A268S2C4"/>
<organism evidence="3 4">
    <name type="scientific">Shouchella clausii</name>
    <name type="common">Alkalihalobacillus clausii</name>
    <dbReference type="NCBI Taxonomy" id="79880"/>
    <lineage>
        <taxon>Bacteria</taxon>
        <taxon>Bacillati</taxon>
        <taxon>Bacillota</taxon>
        <taxon>Bacilli</taxon>
        <taxon>Bacillales</taxon>
        <taxon>Bacillaceae</taxon>
        <taxon>Shouchella</taxon>
    </lineage>
</organism>
<keyword evidence="1" id="KW-0812">Transmembrane</keyword>
<dbReference type="Proteomes" id="UP000216133">
    <property type="component" value="Unassembled WGS sequence"/>
</dbReference>
<feature type="transmembrane region" description="Helical" evidence="1">
    <location>
        <begin position="80"/>
        <end position="100"/>
    </location>
</feature>
<evidence type="ECO:0000313" key="4">
    <source>
        <dbReference type="Proteomes" id="UP000216133"/>
    </source>
</evidence>
<evidence type="ECO:0000313" key="3">
    <source>
        <dbReference type="EMBL" id="PAF26577.1"/>
    </source>
</evidence>
<dbReference type="EMBL" id="NPBS01000035">
    <property type="protein sequence ID" value="PAF26577.1"/>
    <property type="molecule type" value="Genomic_DNA"/>
</dbReference>
<reference evidence="3 4" key="1">
    <citation type="submission" date="2017-07" db="EMBL/GenBank/DDBJ databases">
        <title>Isolation and whole genome analysis of endospore-forming bacteria from heroin.</title>
        <authorList>
            <person name="Kalinowski J."/>
            <person name="Ahrens B."/>
            <person name="Al-Dilaimi A."/>
            <person name="Winkler A."/>
            <person name="Wibberg D."/>
            <person name="Schleenbecker U."/>
            <person name="Ruckert C."/>
            <person name="Wolfel R."/>
            <person name="Grass G."/>
        </authorList>
    </citation>
    <scope>NUCLEOTIDE SEQUENCE [LARGE SCALE GENOMIC DNA]</scope>
    <source>
        <strain evidence="3 4">7523-2</strain>
    </source>
</reference>
<feature type="transmembrane region" description="Helical" evidence="1">
    <location>
        <begin position="48"/>
        <end position="68"/>
    </location>
</feature>